<gene>
    <name evidence="2" type="ORF">SDRG_07971</name>
</gene>
<protein>
    <submittedName>
        <fullName evidence="2">Uncharacterized protein</fullName>
    </submittedName>
</protein>
<evidence type="ECO:0000313" key="2">
    <source>
        <dbReference type="EMBL" id="EQC34651.1"/>
    </source>
</evidence>
<dbReference type="OrthoDB" id="10486815at2759"/>
<sequence length="206" mass="22955">MQVTTRTPVVLTFSTGHTRGMVLGDTSSRHALCVEARFRLGAQELVHFEAVHAPTETMTLFHESLVYIVSEKRYLRGMTWRRGMTWADAPSEKAMFVLRKTTRTPLHLHETVHLQSYKWPNSFVAFAPSPPSALWSLGSLRLTSTLPPIAISAELPKALQVRYRCGRVPHVVPLVFVSVDACPRRRSPPPIAEAIDSPTSEGDDLG</sequence>
<name>T0QIV6_SAPDV</name>
<dbReference type="Proteomes" id="UP000030762">
    <property type="component" value="Unassembled WGS sequence"/>
</dbReference>
<dbReference type="RefSeq" id="XP_008612057.1">
    <property type="nucleotide sequence ID" value="XM_008613835.1"/>
</dbReference>
<reference evidence="2 3" key="1">
    <citation type="submission" date="2012-04" db="EMBL/GenBank/DDBJ databases">
        <title>The Genome Sequence of Saprolegnia declina VS20.</title>
        <authorList>
            <consortium name="The Broad Institute Genome Sequencing Platform"/>
            <person name="Russ C."/>
            <person name="Nusbaum C."/>
            <person name="Tyler B."/>
            <person name="van West P."/>
            <person name="Dieguez-Uribeondo J."/>
            <person name="de Bruijn I."/>
            <person name="Tripathy S."/>
            <person name="Jiang R."/>
            <person name="Young S.K."/>
            <person name="Zeng Q."/>
            <person name="Gargeya S."/>
            <person name="Fitzgerald M."/>
            <person name="Haas B."/>
            <person name="Abouelleil A."/>
            <person name="Alvarado L."/>
            <person name="Arachchi H.M."/>
            <person name="Berlin A."/>
            <person name="Chapman S.B."/>
            <person name="Goldberg J."/>
            <person name="Griggs A."/>
            <person name="Gujja S."/>
            <person name="Hansen M."/>
            <person name="Howarth C."/>
            <person name="Imamovic A."/>
            <person name="Larimer J."/>
            <person name="McCowen C."/>
            <person name="Montmayeur A."/>
            <person name="Murphy C."/>
            <person name="Neiman D."/>
            <person name="Pearson M."/>
            <person name="Priest M."/>
            <person name="Roberts A."/>
            <person name="Saif S."/>
            <person name="Shea T."/>
            <person name="Sisk P."/>
            <person name="Sykes S."/>
            <person name="Wortman J."/>
            <person name="Nusbaum C."/>
            <person name="Birren B."/>
        </authorList>
    </citation>
    <scope>NUCLEOTIDE SEQUENCE [LARGE SCALE GENOMIC DNA]</scope>
    <source>
        <strain evidence="2 3">VS20</strain>
    </source>
</reference>
<evidence type="ECO:0000313" key="3">
    <source>
        <dbReference type="Proteomes" id="UP000030762"/>
    </source>
</evidence>
<dbReference type="GeneID" id="19948698"/>
<proteinExistence type="predicted"/>
<accession>T0QIV6</accession>
<organism evidence="2 3">
    <name type="scientific">Saprolegnia diclina (strain VS20)</name>
    <dbReference type="NCBI Taxonomy" id="1156394"/>
    <lineage>
        <taxon>Eukaryota</taxon>
        <taxon>Sar</taxon>
        <taxon>Stramenopiles</taxon>
        <taxon>Oomycota</taxon>
        <taxon>Saprolegniomycetes</taxon>
        <taxon>Saprolegniales</taxon>
        <taxon>Saprolegniaceae</taxon>
        <taxon>Saprolegnia</taxon>
    </lineage>
</organism>
<dbReference type="VEuPathDB" id="FungiDB:SDRG_07971"/>
<dbReference type="EMBL" id="JH767154">
    <property type="protein sequence ID" value="EQC34651.1"/>
    <property type="molecule type" value="Genomic_DNA"/>
</dbReference>
<keyword evidence="3" id="KW-1185">Reference proteome</keyword>
<evidence type="ECO:0000256" key="1">
    <source>
        <dbReference type="SAM" id="MobiDB-lite"/>
    </source>
</evidence>
<dbReference type="AlphaFoldDB" id="T0QIV6"/>
<feature type="region of interest" description="Disordered" evidence="1">
    <location>
        <begin position="187"/>
        <end position="206"/>
    </location>
</feature>
<dbReference type="InParanoid" id="T0QIV6"/>